<dbReference type="InterPro" id="IPR050469">
    <property type="entry name" value="Diguanylate_Cyclase"/>
</dbReference>
<dbReference type="InterPro" id="IPR000160">
    <property type="entry name" value="GGDEF_dom"/>
</dbReference>
<feature type="transmembrane region" description="Helical" evidence="3">
    <location>
        <begin position="289"/>
        <end position="308"/>
    </location>
</feature>
<evidence type="ECO:0000313" key="7">
    <source>
        <dbReference type="Proteomes" id="UP000663570"/>
    </source>
</evidence>
<dbReference type="Gene3D" id="2.60.40.2380">
    <property type="match status" value="1"/>
</dbReference>
<dbReference type="NCBIfam" id="TIGR00254">
    <property type="entry name" value="GGDEF"/>
    <property type="match status" value="1"/>
</dbReference>
<dbReference type="InterPro" id="IPR029787">
    <property type="entry name" value="Nucleotide_cyclase"/>
</dbReference>
<keyword evidence="3" id="KW-1133">Transmembrane helix</keyword>
<reference evidence="6 7" key="1">
    <citation type="submission" date="2021-02" db="EMBL/GenBank/DDBJ databases">
        <title>Niveibacterium changnyeongensis HC41.</title>
        <authorList>
            <person name="Kang M."/>
        </authorList>
    </citation>
    <scope>NUCLEOTIDE SEQUENCE [LARGE SCALE GENOMIC DNA]</scope>
    <source>
        <strain evidence="6 7">HC41</strain>
    </source>
</reference>
<dbReference type="EMBL" id="CP071060">
    <property type="protein sequence ID" value="QSI77862.1"/>
    <property type="molecule type" value="Genomic_DNA"/>
</dbReference>
<dbReference type="PROSITE" id="PS50887">
    <property type="entry name" value="GGDEF"/>
    <property type="match status" value="1"/>
</dbReference>
<dbReference type="SMART" id="SM00267">
    <property type="entry name" value="GGDEF"/>
    <property type="match status" value="1"/>
</dbReference>
<feature type="transmembrane region" description="Helical" evidence="3">
    <location>
        <begin position="222"/>
        <end position="244"/>
    </location>
</feature>
<evidence type="ECO:0000313" key="6">
    <source>
        <dbReference type="EMBL" id="QSI77862.1"/>
    </source>
</evidence>
<dbReference type="PANTHER" id="PTHR45138:SF9">
    <property type="entry name" value="DIGUANYLATE CYCLASE DGCM-RELATED"/>
    <property type="match status" value="1"/>
</dbReference>
<feature type="transmembrane region" description="Helical" evidence="3">
    <location>
        <begin position="314"/>
        <end position="336"/>
    </location>
</feature>
<name>A0ABX7M7Y9_9RHOO</name>
<dbReference type="Pfam" id="PF07695">
    <property type="entry name" value="7TMR-DISM_7TM"/>
    <property type="match status" value="1"/>
</dbReference>
<keyword evidence="4" id="KW-0732">Signal</keyword>
<accession>A0ABX7M7Y9</accession>
<sequence>MLDRIVRLLEGALAAALLTGLCLLSASADAAHALNAEAPPSGPLGYYADFLQESGVRLTPDEVMTRLRRGEGATPRRPVPDFGIGARPVWLHWRIENHAAQALIRRLSMDTPWVDDLDVYVIQAGTVQAHWQTGDARPQRQRPIAGLGFAFDLHLEPGRTDVLMRAATADPMVLPTSLQAIETAGTAHRWTHYSHGFVYGYLLALIAYNLLLYTGLRKRSHLLYAVYLAAFILMNLGYTGHGYAWLWPDYPGVQRYVILISMVLFGVAGLQFAARFLDLARHAPALRNAVHLLCVAAMLAVGAAAAAGQQAITAWIAFGFVVMFALVMLLLGVLAVRHSYTAARYFLAAAVAGMSGTLASSLAVWGFIPFNEWTYRAVELGMLADATLLALAIAHRFRQDQQERIRAEHLARTDPLTRLPNRRAFREQAEAIWSTALRRERDITLVMIDIDHFKQLNDRYGHQRGDEALAAVGQILLAAGRRGDVAARWGGEEFVLLLPETNETQAAALAERLRQKIALIRLRAGDTEISLSASFGVAQRRGEASLDALIDNADRLLYRAKQLGRDRVVANSSEPAQPLVGPTA</sequence>
<evidence type="ECO:0000256" key="4">
    <source>
        <dbReference type="SAM" id="SignalP"/>
    </source>
</evidence>
<dbReference type="Pfam" id="PF00990">
    <property type="entry name" value="GGDEF"/>
    <property type="match status" value="1"/>
</dbReference>
<protein>
    <recommendedName>
        <fullName evidence="1">diguanylate cyclase</fullName>
        <ecNumber evidence="1">2.7.7.65</ecNumber>
    </recommendedName>
</protein>
<dbReference type="Proteomes" id="UP000663570">
    <property type="component" value="Chromosome"/>
</dbReference>
<dbReference type="Gene3D" id="3.30.70.270">
    <property type="match status" value="1"/>
</dbReference>
<feature type="transmembrane region" description="Helical" evidence="3">
    <location>
        <begin position="345"/>
        <end position="368"/>
    </location>
</feature>
<dbReference type="EC" id="2.7.7.65" evidence="1"/>
<keyword evidence="3" id="KW-0812">Transmembrane</keyword>
<evidence type="ECO:0000256" key="2">
    <source>
        <dbReference type="ARBA" id="ARBA00034247"/>
    </source>
</evidence>
<comment type="catalytic activity">
    <reaction evidence="2">
        <text>2 GTP = 3',3'-c-di-GMP + 2 diphosphate</text>
        <dbReference type="Rhea" id="RHEA:24898"/>
        <dbReference type="ChEBI" id="CHEBI:33019"/>
        <dbReference type="ChEBI" id="CHEBI:37565"/>
        <dbReference type="ChEBI" id="CHEBI:58805"/>
        <dbReference type="EC" id="2.7.7.65"/>
    </reaction>
</comment>
<evidence type="ECO:0000256" key="3">
    <source>
        <dbReference type="SAM" id="Phobius"/>
    </source>
</evidence>
<dbReference type="CDD" id="cd01949">
    <property type="entry name" value="GGDEF"/>
    <property type="match status" value="1"/>
</dbReference>
<feature type="transmembrane region" description="Helical" evidence="3">
    <location>
        <begin position="256"/>
        <end position="277"/>
    </location>
</feature>
<dbReference type="InterPro" id="IPR043128">
    <property type="entry name" value="Rev_trsase/Diguanyl_cyclase"/>
</dbReference>
<dbReference type="Pfam" id="PF07696">
    <property type="entry name" value="7TMR-DISMED2"/>
    <property type="match status" value="1"/>
</dbReference>
<keyword evidence="7" id="KW-1185">Reference proteome</keyword>
<feature type="transmembrane region" description="Helical" evidence="3">
    <location>
        <begin position="196"/>
        <end position="215"/>
    </location>
</feature>
<organism evidence="6 7">
    <name type="scientific">Niveibacterium microcysteis</name>
    <dbReference type="NCBI Taxonomy" id="2811415"/>
    <lineage>
        <taxon>Bacteria</taxon>
        <taxon>Pseudomonadati</taxon>
        <taxon>Pseudomonadota</taxon>
        <taxon>Betaproteobacteria</taxon>
        <taxon>Rhodocyclales</taxon>
        <taxon>Rhodocyclaceae</taxon>
        <taxon>Niveibacterium</taxon>
    </lineage>
</organism>
<gene>
    <name evidence="6" type="ORF">JY500_04205</name>
</gene>
<keyword evidence="3" id="KW-0472">Membrane</keyword>
<dbReference type="InterPro" id="IPR011623">
    <property type="entry name" value="7TMR_DISM_rcpt_extracell_dom1"/>
</dbReference>
<evidence type="ECO:0000256" key="1">
    <source>
        <dbReference type="ARBA" id="ARBA00012528"/>
    </source>
</evidence>
<feature type="signal peptide" evidence="4">
    <location>
        <begin position="1"/>
        <end position="30"/>
    </location>
</feature>
<feature type="chain" id="PRO_5046366062" description="diguanylate cyclase" evidence="4">
    <location>
        <begin position="31"/>
        <end position="584"/>
    </location>
</feature>
<dbReference type="PANTHER" id="PTHR45138">
    <property type="entry name" value="REGULATORY COMPONENTS OF SENSORY TRANSDUCTION SYSTEM"/>
    <property type="match status" value="1"/>
</dbReference>
<feature type="domain" description="GGDEF" evidence="5">
    <location>
        <begin position="441"/>
        <end position="573"/>
    </location>
</feature>
<evidence type="ECO:0000259" key="5">
    <source>
        <dbReference type="PROSITE" id="PS50887"/>
    </source>
</evidence>
<dbReference type="SUPFAM" id="SSF55073">
    <property type="entry name" value="Nucleotide cyclase"/>
    <property type="match status" value="1"/>
</dbReference>
<dbReference type="RefSeq" id="WP_206255161.1">
    <property type="nucleotide sequence ID" value="NZ_CP071060.1"/>
</dbReference>
<feature type="transmembrane region" description="Helical" evidence="3">
    <location>
        <begin position="380"/>
        <end position="397"/>
    </location>
</feature>
<proteinExistence type="predicted"/>
<dbReference type="InterPro" id="IPR011622">
    <property type="entry name" value="7TMR_DISM_rcpt_extracell_dom2"/>
</dbReference>